<accession>A0ABR1P714</accession>
<evidence type="ECO:0000256" key="1">
    <source>
        <dbReference type="SAM" id="MobiDB-lite"/>
    </source>
</evidence>
<dbReference type="PANTHER" id="PTHR35910">
    <property type="entry name" value="2EXR DOMAIN-CONTAINING PROTEIN"/>
    <property type="match status" value="1"/>
</dbReference>
<evidence type="ECO:0000313" key="4">
    <source>
        <dbReference type="Proteomes" id="UP001430848"/>
    </source>
</evidence>
<proteinExistence type="predicted"/>
<keyword evidence="4" id="KW-1185">Reference proteome</keyword>
<evidence type="ECO:0000259" key="2">
    <source>
        <dbReference type="Pfam" id="PF20150"/>
    </source>
</evidence>
<sequence>MEAQDSPQQSSLALLPKLKNVLRKGFPRRRDTAPQAPPQDQAVTQRTQQKSEPAATQFHRFPDLPTELRLKIWNEATRYKRYVVLDPPADSAIAGAKLLRRTDKYAEPGYAGERRPAWTSRTPPPTLLSVSREAREVALRTWQLAFGLVAAREVALVKGYHVLLEAVANIQVFAQMRGMDTTELGREFMPGLKSLTMVKVGDLRWHFLSGSCYEDYGTTRRSRKGSPLLSLDGIDFVKAKRAPFWTTESFAEMEILDFVGGSTLSDIRSRWTMGPEASAWVVEKLPRRVHLGPQKKCMKRERWHCYTTSGTDIWYAI</sequence>
<gene>
    <name evidence="3" type="ORF">SLS63_006846</name>
</gene>
<evidence type="ECO:0000313" key="3">
    <source>
        <dbReference type="EMBL" id="KAK7727995.1"/>
    </source>
</evidence>
<feature type="region of interest" description="Disordered" evidence="1">
    <location>
        <begin position="23"/>
        <end position="60"/>
    </location>
</feature>
<dbReference type="InterPro" id="IPR045518">
    <property type="entry name" value="2EXR"/>
</dbReference>
<dbReference type="PANTHER" id="PTHR35910:SF1">
    <property type="entry name" value="2EXR DOMAIN-CONTAINING PROTEIN"/>
    <property type="match status" value="1"/>
</dbReference>
<dbReference type="Pfam" id="PF20150">
    <property type="entry name" value="2EXR"/>
    <property type="match status" value="1"/>
</dbReference>
<reference evidence="3 4" key="1">
    <citation type="submission" date="2024-02" db="EMBL/GenBank/DDBJ databases">
        <title>De novo assembly and annotation of 12 fungi associated with fruit tree decline syndrome in Ontario, Canada.</title>
        <authorList>
            <person name="Sulman M."/>
            <person name="Ellouze W."/>
            <person name="Ilyukhin E."/>
        </authorList>
    </citation>
    <scope>NUCLEOTIDE SEQUENCE [LARGE SCALE GENOMIC DNA]</scope>
    <source>
        <strain evidence="3 4">M169</strain>
    </source>
</reference>
<name>A0ABR1P714_DIAER</name>
<protein>
    <recommendedName>
        <fullName evidence="2">2EXR domain-containing protein</fullName>
    </recommendedName>
</protein>
<dbReference type="Proteomes" id="UP001430848">
    <property type="component" value="Unassembled WGS sequence"/>
</dbReference>
<feature type="compositionally biased region" description="Polar residues" evidence="1">
    <location>
        <begin position="41"/>
        <end position="51"/>
    </location>
</feature>
<comment type="caution">
    <text evidence="3">The sequence shown here is derived from an EMBL/GenBank/DDBJ whole genome shotgun (WGS) entry which is preliminary data.</text>
</comment>
<feature type="domain" description="2EXR" evidence="2">
    <location>
        <begin position="58"/>
        <end position="147"/>
    </location>
</feature>
<dbReference type="EMBL" id="JAKNSF020000035">
    <property type="protein sequence ID" value="KAK7727995.1"/>
    <property type="molecule type" value="Genomic_DNA"/>
</dbReference>
<organism evidence="3 4">
    <name type="scientific">Diaporthe eres</name>
    <name type="common">Phomopsis oblonga</name>
    <dbReference type="NCBI Taxonomy" id="83184"/>
    <lineage>
        <taxon>Eukaryota</taxon>
        <taxon>Fungi</taxon>
        <taxon>Dikarya</taxon>
        <taxon>Ascomycota</taxon>
        <taxon>Pezizomycotina</taxon>
        <taxon>Sordariomycetes</taxon>
        <taxon>Sordariomycetidae</taxon>
        <taxon>Diaporthales</taxon>
        <taxon>Diaporthaceae</taxon>
        <taxon>Diaporthe</taxon>
        <taxon>Diaporthe eres species complex</taxon>
    </lineage>
</organism>